<evidence type="ECO:0000256" key="3">
    <source>
        <dbReference type="ARBA" id="ARBA00022475"/>
    </source>
</evidence>
<evidence type="ECO:0000256" key="5">
    <source>
        <dbReference type="ARBA" id="ARBA00022989"/>
    </source>
</evidence>
<comment type="subcellular location">
    <subcellularLocation>
        <location evidence="1">Cell membrane</location>
        <topology evidence="1">Multi-pass membrane protein</topology>
    </subcellularLocation>
</comment>
<dbReference type="RefSeq" id="WP_380898440.1">
    <property type="nucleotide sequence ID" value="NZ_JBHUFU010000004.1"/>
</dbReference>
<reference evidence="9" key="1">
    <citation type="journal article" date="2019" name="Int. J. Syst. Evol. Microbiol.">
        <title>The Global Catalogue of Microorganisms (GCM) 10K type strain sequencing project: providing services to taxonomists for standard genome sequencing and annotation.</title>
        <authorList>
            <consortium name="The Broad Institute Genomics Platform"/>
            <consortium name="The Broad Institute Genome Sequencing Center for Infectious Disease"/>
            <person name="Wu L."/>
            <person name="Ma J."/>
        </authorList>
    </citation>
    <scope>NUCLEOTIDE SEQUENCE [LARGE SCALE GENOMIC DNA]</scope>
    <source>
        <strain evidence="9">CGMCC 4.7455</strain>
    </source>
</reference>
<comment type="similarity">
    <text evidence="2">Belongs to the UPF0410 family.</text>
</comment>
<keyword evidence="4 7" id="KW-0812">Transmembrane</keyword>
<feature type="transmembrane region" description="Helical" evidence="7">
    <location>
        <begin position="29"/>
        <end position="50"/>
    </location>
</feature>
<keyword evidence="3" id="KW-1003">Cell membrane</keyword>
<evidence type="ECO:0000256" key="4">
    <source>
        <dbReference type="ARBA" id="ARBA00022692"/>
    </source>
</evidence>
<keyword evidence="9" id="KW-1185">Reference proteome</keyword>
<dbReference type="EMBL" id="JBHUFU010000004">
    <property type="protein sequence ID" value="MFD1829662.1"/>
    <property type="molecule type" value="Genomic_DNA"/>
</dbReference>
<evidence type="ECO:0000313" key="9">
    <source>
        <dbReference type="Proteomes" id="UP001597365"/>
    </source>
</evidence>
<evidence type="ECO:0000256" key="7">
    <source>
        <dbReference type="SAM" id="Phobius"/>
    </source>
</evidence>
<dbReference type="InterPro" id="IPR007341">
    <property type="entry name" value="Transgly_assoc"/>
</dbReference>
<feature type="transmembrane region" description="Helical" evidence="7">
    <location>
        <begin position="62"/>
        <end position="82"/>
    </location>
</feature>
<sequence>MGIIAWILIGLFAGLIAKALMPGRDPGGILVTMLIGILGGLLGGFLGKVIFGVESIDGFFELSTWIAAIIGSVIILAVYRMVTGRSHGRGRAHA</sequence>
<dbReference type="Pfam" id="PF04226">
    <property type="entry name" value="Transgly_assoc"/>
    <property type="match status" value="1"/>
</dbReference>
<dbReference type="Proteomes" id="UP001597365">
    <property type="component" value="Unassembled WGS sequence"/>
</dbReference>
<proteinExistence type="inferred from homology"/>
<evidence type="ECO:0000313" key="8">
    <source>
        <dbReference type="EMBL" id="MFD1829662.1"/>
    </source>
</evidence>
<protein>
    <submittedName>
        <fullName evidence="8">GlsB/YeaQ/YmgE family stress response membrane protein</fullName>
    </submittedName>
</protein>
<name>A0ABW4PG11_9ACTN</name>
<keyword evidence="6 7" id="KW-0472">Membrane</keyword>
<organism evidence="8 9">
    <name type="scientific">Streptomyces desertarenae</name>
    <dbReference type="NCBI Taxonomy" id="2666184"/>
    <lineage>
        <taxon>Bacteria</taxon>
        <taxon>Bacillati</taxon>
        <taxon>Actinomycetota</taxon>
        <taxon>Actinomycetes</taxon>
        <taxon>Kitasatosporales</taxon>
        <taxon>Streptomycetaceae</taxon>
        <taxon>Streptomyces</taxon>
    </lineage>
</organism>
<comment type="caution">
    <text evidence="8">The sequence shown here is derived from an EMBL/GenBank/DDBJ whole genome shotgun (WGS) entry which is preliminary data.</text>
</comment>
<evidence type="ECO:0000256" key="6">
    <source>
        <dbReference type="ARBA" id="ARBA00023136"/>
    </source>
</evidence>
<keyword evidence="5 7" id="KW-1133">Transmembrane helix</keyword>
<accession>A0ABW4PG11</accession>
<gene>
    <name evidence="8" type="ORF">ACFSJS_08290</name>
</gene>
<dbReference type="PANTHER" id="PTHR33884">
    <property type="entry name" value="UPF0410 PROTEIN YMGE"/>
    <property type="match status" value="1"/>
</dbReference>
<evidence type="ECO:0000256" key="2">
    <source>
        <dbReference type="ARBA" id="ARBA00011006"/>
    </source>
</evidence>
<evidence type="ECO:0000256" key="1">
    <source>
        <dbReference type="ARBA" id="ARBA00004651"/>
    </source>
</evidence>
<dbReference type="PANTHER" id="PTHR33884:SF3">
    <property type="entry name" value="UPF0410 PROTEIN YMGE"/>
    <property type="match status" value="1"/>
</dbReference>